<evidence type="ECO:0000313" key="3">
    <source>
        <dbReference type="Proteomes" id="UP000766904"/>
    </source>
</evidence>
<dbReference type="AlphaFoldDB" id="A0A8J8Q0I0"/>
<gene>
    <name evidence="2" type="ORF">CV102_17845</name>
</gene>
<dbReference type="Gene3D" id="2.60.40.1120">
    <property type="entry name" value="Carboxypeptidase-like, regulatory domain"/>
    <property type="match status" value="1"/>
</dbReference>
<name>A0A8J8Q0I0_9EURY</name>
<accession>A0A8J8Q0I0</accession>
<evidence type="ECO:0000313" key="2">
    <source>
        <dbReference type="EMBL" id="TYL37186.1"/>
    </source>
</evidence>
<feature type="region of interest" description="Disordered" evidence="1">
    <location>
        <begin position="1"/>
        <end position="106"/>
    </location>
</feature>
<reference evidence="2" key="1">
    <citation type="submission" date="2017-11" db="EMBL/GenBank/DDBJ databases">
        <authorList>
            <person name="Kajale S.C."/>
            <person name="Sharma A."/>
        </authorList>
    </citation>
    <scope>NUCLEOTIDE SEQUENCE</scope>
    <source>
        <strain evidence="2">LS1_42</strain>
    </source>
</reference>
<proteinExistence type="predicted"/>
<sequence length="373" mass="40868">MNEDDDGTGGAEGSDDGESESEEETDDSTEPDEESEGEEQDGETEGEDEAAESEGDEDEGASEEEDAADEEEAEKPPTSEITISVTDTEGESIAGVEVHGEGEPHEADIPLEFDAETDEDGVASTPIYENEYTIEVDHPDYDAETVEHAHEGETEVSVELEADKPDPDEYENEILNETPLEVEKFEMYDGYGVSGCVVRVPIANEGEEQLQFDYTFTAHYGDDVLAEFSSPETIDTHTERDLSAQFSDIDTCNEATHFTLELGNYQEVDHEDGDVEGEITTDSEAEGVFVVEDHEFDNSECRISVDAVNESDETITGLLEIVMYGAGVTEIDEAQTQSNSFDSELEPGETRSFHVGSSICAELESYEVRVDVE</sequence>
<evidence type="ECO:0008006" key="4">
    <source>
        <dbReference type="Google" id="ProtNLM"/>
    </source>
</evidence>
<dbReference type="Proteomes" id="UP000766904">
    <property type="component" value="Unassembled WGS sequence"/>
</dbReference>
<organism evidence="2 3">
    <name type="scientific">Natronococcus pandeyae</name>
    <dbReference type="NCBI Taxonomy" id="2055836"/>
    <lineage>
        <taxon>Archaea</taxon>
        <taxon>Methanobacteriati</taxon>
        <taxon>Methanobacteriota</taxon>
        <taxon>Stenosarchaea group</taxon>
        <taxon>Halobacteria</taxon>
        <taxon>Halobacteriales</taxon>
        <taxon>Natrialbaceae</taxon>
        <taxon>Natronococcus</taxon>
    </lineage>
</organism>
<feature type="compositionally biased region" description="Acidic residues" evidence="1">
    <location>
        <begin position="1"/>
        <end position="73"/>
    </location>
</feature>
<protein>
    <recommendedName>
        <fullName evidence="4">Carboxypeptidase regulatory-like domain-containing protein</fullName>
    </recommendedName>
</protein>
<comment type="caution">
    <text evidence="2">The sequence shown here is derived from an EMBL/GenBank/DDBJ whole genome shotgun (WGS) entry which is preliminary data.</text>
</comment>
<keyword evidence="3" id="KW-1185">Reference proteome</keyword>
<dbReference type="EMBL" id="PHNJ01000011">
    <property type="protein sequence ID" value="TYL37186.1"/>
    <property type="molecule type" value="Genomic_DNA"/>
</dbReference>
<evidence type="ECO:0000256" key="1">
    <source>
        <dbReference type="SAM" id="MobiDB-lite"/>
    </source>
</evidence>